<keyword evidence="5" id="KW-0175">Coiled coil</keyword>
<dbReference type="GO" id="GO:0046983">
    <property type="term" value="F:protein dimerization activity"/>
    <property type="evidence" value="ECO:0007669"/>
    <property type="project" value="InterPro"/>
</dbReference>
<evidence type="ECO:0000259" key="6">
    <source>
        <dbReference type="PROSITE" id="PS50888"/>
    </source>
</evidence>
<dbReference type="InterPro" id="IPR011598">
    <property type="entry name" value="bHLH_dom"/>
</dbReference>
<dbReference type="AlphaFoldDB" id="A0A068UVC5"/>
<evidence type="ECO:0000313" key="7">
    <source>
        <dbReference type="EMBL" id="CDP12371.1"/>
    </source>
</evidence>
<evidence type="ECO:0000256" key="4">
    <source>
        <dbReference type="ARBA" id="ARBA00023242"/>
    </source>
</evidence>
<protein>
    <recommendedName>
        <fullName evidence="6">BHLH domain-containing protein</fullName>
    </recommendedName>
</protein>
<dbReference type="Pfam" id="PF00010">
    <property type="entry name" value="HLH"/>
    <property type="match status" value="1"/>
</dbReference>
<dbReference type="InterPro" id="IPR015660">
    <property type="entry name" value="MASH1/Ascl1a-like"/>
</dbReference>
<dbReference type="OMA" id="FMLFEVI"/>
<feature type="coiled-coil region" evidence="5">
    <location>
        <begin position="55"/>
        <end position="82"/>
    </location>
</feature>
<dbReference type="GO" id="GO:0000981">
    <property type="term" value="F:DNA-binding transcription factor activity, RNA polymerase II-specific"/>
    <property type="evidence" value="ECO:0007669"/>
    <property type="project" value="TreeGrafter"/>
</dbReference>
<dbReference type="Gene3D" id="4.10.280.10">
    <property type="entry name" value="Helix-loop-helix DNA-binding domain"/>
    <property type="match status" value="1"/>
</dbReference>
<keyword evidence="3" id="KW-0804">Transcription</keyword>
<evidence type="ECO:0000256" key="2">
    <source>
        <dbReference type="ARBA" id="ARBA00023015"/>
    </source>
</evidence>
<dbReference type="PROSITE" id="PS50888">
    <property type="entry name" value="BHLH"/>
    <property type="match status" value="1"/>
</dbReference>
<proteinExistence type="predicted"/>
<sequence length="204" mass="23107">MEINNVNDASTKIDRKTVERNRRIRMKGLIHELTSLVPPQHFVPSKELLSQRDQIDQVAAYIMQLRERVENLKKSKELVKSKVETKGTKSRNSAIPGSSIPIVKIREIGSNLEVVLVTGSTKNFALHEVILILEEQGVEVVSISISTMDDKICHILHAQVKVSRLGVDTSTIYDKLQKLFNYDTWFGRSKMKENGVINLKGNEN</sequence>
<dbReference type="InParanoid" id="A0A068UVC5"/>
<organism evidence="7 8">
    <name type="scientific">Coffea canephora</name>
    <name type="common">Robusta coffee</name>
    <dbReference type="NCBI Taxonomy" id="49390"/>
    <lineage>
        <taxon>Eukaryota</taxon>
        <taxon>Viridiplantae</taxon>
        <taxon>Streptophyta</taxon>
        <taxon>Embryophyta</taxon>
        <taxon>Tracheophyta</taxon>
        <taxon>Spermatophyta</taxon>
        <taxon>Magnoliopsida</taxon>
        <taxon>eudicotyledons</taxon>
        <taxon>Gunneridae</taxon>
        <taxon>Pentapetalae</taxon>
        <taxon>asterids</taxon>
        <taxon>lamiids</taxon>
        <taxon>Gentianales</taxon>
        <taxon>Rubiaceae</taxon>
        <taxon>Ixoroideae</taxon>
        <taxon>Gardenieae complex</taxon>
        <taxon>Bertiereae - Coffeeae clade</taxon>
        <taxon>Coffeeae</taxon>
        <taxon>Coffea</taxon>
    </lineage>
</organism>
<name>A0A068UVC5_COFCA</name>
<evidence type="ECO:0000256" key="1">
    <source>
        <dbReference type="ARBA" id="ARBA00004123"/>
    </source>
</evidence>
<dbReference type="InterPro" id="IPR036638">
    <property type="entry name" value="HLH_DNA-bd_sf"/>
</dbReference>
<keyword evidence="2" id="KW-0805">Transcription regulation</keyword>
<keyword evidence="8" id="KW-1185">Reference proteome</keyword>
<dbReference type="EMBL" id="HG739148">
    <property type="protein sequence ID" value="CDP12371.1"/>
    <property type="molecule type" value="Genomic_DNA"/>
</dbReference>
<dbReference type="SUPFAM" id="SSF47459">
    <property type="entry name" value="HLH, helix-loop-helix DNA-binding domain"/>
    <property type="match status" value="1"/>
</dbReference>
<dbReference type="PANTHER" id="PTHR13935:SF46">
    <property type="entry name" value="TRANSCRIPTION FACTOR BHLH167-RELATED"/>
    <property type="match status" value="1"/>
</dbReference>
<gene>
    <name evidence="7" type="ORF">GSCOC_T00035871001</name>
</gene>
<evidence type="ECO:0000256" key="3">
    <source>
        <dbReference type="ARBA" id="ARBA00023163"/>
    </source>
</evidence>
<dbReference type="Proteomes" id="UP000295252">
    <property type="component" value="Chromosome VI"/>
</dbReference>
<evidence type="ECO:0000313" key="8">
    <source>
        <dbReference type="Proteomes" id="UP000295252"/>
    </source>
</evidence>
<keyword evidence="4" id="KW-0539">Nucleus</keyword>
<reference evidence="8" key="1">
    <citation type="journal article" date="2014" name="Science">
        <title>The coffee genome provides insight into the convergent evolution of caffeine biosynthesis.</title>
        <authorList>
            <person name="Denoeud F."/>
            <person name="Carretero-Paulet L."/>
            <person name="Dereeper A."/>
            <person name="Droc G."/>
            <person name="Guyot R."/>
            <person name="Pietrella M."/>
            <person name="Zheng C."/>
            <person name="Alberti A."/>
            <person name="Anthony F."/>
            <person name="Aprea G."/>
            <person name="Aury J.M."/>
            <person name="Bento P."/>
            <person name="Bernard M."/>
            <person name="Bocs S."/>
            <person name="Campa C."/>
            <person name="Cenci A."/>
            <person name="Combes M.C."/>
            <person name="Crouzillat D."/>
            <person name="Da Silva C."/>
            <person name="Daddiego L."/>
            <person name="De Bellis F."/>
            <person name="Dussert S."/>
            <person name="Garsmeur O."/>
            <person name="Gayraud T."/>
            <person name="Guignon V."/>
            <person name="Jahn K."/>
            <person name="Jamilloux V."/>
            <person name="Joet T."/>
            <person name="Labadie K."/>
            <person name="Lan T."/>
            <person name="Leclercq J."/>
            <person name="Lepelley M."/>
            <person name="Leroy T."/>
            <person name="Li L.T."/>
            <person name="Librado P."/>
            <person name="Lopez L."/>
            <person name="Munoz A."/>
            <person name="Noel B."/>
            <person name="Pallavicini A."/>
            <person name="Perrotta G."/>
            <person name="Poncet V."/>
            <person name="Pot D."/>
            <person name="Priyono X."/>
            <person name="Rigoreau M."/>
            <person name="Rouard M."/>
            <person name="Rozas J."/>
            <person name="Tranchant-Dubreuil C."/>
            <person name="VanBuren R."/>
            <person name="Zhang Q."/>
            <person name="Andrade A.C."/>
            <person name="Argout X."/>
            <person name="Bertrand B."/>
            <person name="de Kochko A."/>
            <person name="Graziosi G."/>
            <person name="Henry R.J."/>
            <person name="Jayarama X."/>
            <person name="Ming R."/>
            <person name="Nagai C."/>
            <person name="Rounsley S."/>
            <person name="Sankoff D."/>
            <person name="Giuliano G."/>
            <person name="Albert V.A."/>
            <person name="Wincker P."/>
            <person name="Lashermes P."/>
        </authorList>
    </citation>
    <scope>NUCLEOTIDE SEQUENCE [LARGE SCALE GENOMIC DNA]</scope>
    <source>
        <strain evidence="8">cv. DH200-94</strain>
    </source>
</reference>
<feature type="domain" description="BHLH" evidence="6">
    <location>
        <begin position="10"/>
        <end position="65"/>
    </location>
</feature>
<dbReference type="PhylomeDB" id="A0A068UVC5"/>
<dbReference type="GO" id="GO:0000977">
    <property type="term" value="F:RNA polymerase II transcription regulatory region sequence-specific DNA binding"/>
    <property type="evidence" value="ECO:0007669"/>
    <property type="project" value="TreeGrafter"/>
</dbReference>
<dbReference type="OrthoDB" id="1870484at2759"/>
<dbReference type="GO" id="GO:0090575">
    <property type="term" value="C:RNA polymerase II transcription regulator complex"/>
    <property type="evidence" value="ECO:0007669"/>
    <property type="project" value="TreeGrafter"/>
</dbReference>
<comment type="subcellular location">
    <subcellularLocation>
        <location evidence="1">Nucleus</location>
    </subcellularLocation>
</comment>
<dbReference type="STRING" id="49390.A0A068UVC5"/>
<dbReference type="PANTHER" id="PTHR13935">
    <property type="entry name" value="ACHAETE-SCUTE TRANSCRIPTION FACTOR-RELATED"/>
    <property type="match status" value="1"/>
</dbReference>
<dbReference type="Gramene" id="CDP12371">
    <property type="protein sequence ID" value="CDP12371"/>
    <property type="gene ID" value="GSCOC_T00035871001"/>
</dbReference>
<accession>A0A068UVC5</accession>
<evidence type="ECO:0000256" key="5">
    <source>
        <dbReference type="SAM" id="Coils"/>
    </source>
</evidence>